<comment type="caution">
    <text evidence="2">The sequence shown here is derived from an EMBL/GenBank/DDBJ whole genome shotgun (WGS) entry which is preliminary data.</text>
</comment>
<gene>
    <name evidence="2" type="ORF">GCM10022393_33680</name>
</gene>
<keyword evidence="3" id="KW-1185">Reference proteome</keyword>
<dbReference type="InterPro" id="IPR021729">
    <property type="entry name" value="DUF3298"/>
</dbReference>
<dbReference type="Gene3D" id="3.30.565.40">
    <property type="entry name" value="Fervidobacterium nodosum Rt17-B1 like"/>
    <property type="match status" value="1"/>
</dbReference>
<proteinExistence type="predicted"/>
<dbReference type="InterPro" id="IPR037126">
    <property type="entry name" value="PdaC/RsiV-like_sf"/>
</dbReference>
<dbReference type="Gene3D" id="3.90.640.20">
    <property type="entry name" value="Heat-shock cognate protein, ATPase"/>
    <property type="match status" value="1"/>
</dbReference>
<evidence type="ECO:0000259" key="1">
    <source>
        <dbReference type="Pfam" id="PF11738"/>
    </source>
</evidence>
<dbReference type="Proteomes" id="UP001500459">
    <property type="component" value="Unassembled WGS sequence"/>
</dbReference>
<evidence type="ECO:0000313" key="3">
    <source>
        <dbReference type="Proteomes" id="UP001500459"/>
    </source>
</evidence>
<feature type="domain" description="DUF3298" evidence="1">
    <location>
        <begin position="165"/>
        <end position="242"/>
    </location>
</feature>
<evidence type="ECO:0000313" key="2">
    <source>
        <dbReference type="EMBL" id="GAA3516863.1"/>
    </source>
</evidence>
<sequence length="254" mass="29952">MSTTKSSSVVSNQHFETKQILHNSSHPMPDYWLEKKGKNLPDSFISTKRFYKAENSLILDYKYPHLDEQYNPAYSKFNSFIESNYLSTEKTVEQVLHNDDLSCDPLFEDAKRKRRNIDYKVYTKNDQLLSVLLYKTNYYDEENHNSFMFKGLNYDLKTGTFINYDDLFEETSDQFLLFKLNQELQARIGGQDSFNDCWEFTKDKFEAFKNNFVVDAGSIKFYFDDCTVCPTYSGNYFLEIPIEELSPILKKGKI</sequence>
<name>A0ABP6UTN8_9FLAO</name>
<dbReference type="Pfam" id="PF11738">
    <property type="entry name" value="DUF3298"/>
    <property type="match status" value="1"/>
</dbReference>
<organism evidence="2 3">
    <name type="scientific">Aquimarina addita</name>
    <dbReference type="NCBI Taxonomy" id="870485"/>
    <lineage>
        <taxon>Bacteria</taxon>
        <taxon>Pseudomonadati</taxon>
        <taxon>Bacteroidota</taxon>
        <taxon>Flavobacteriia</taxon>
        <taxon>Flavobacteriales</taxon>
        <taxon>Flavobacteriaceae</taxon>
        <taxon>Aquimarina</taxon>
    </lineage>
</organism>
<accession>A0ABP6UTN8</accession>
<protein>
    <recommendedName>
        <fullName evidence="1">DUF3298 domain-containing protein</fullName>
    </recommendedName>
</protein>
<reference evidence="3" key="1">
    <citation type="journal article" date="2019" name="Int. J. Syst. Evol. Microbiol.">
        <title>The Global Catalogue of Microorganisms (GCM) 10K type strain sequencing project: providing services to taxonomists for standard genome sequencing and annotation.</title>
        <authorList>
            <consortium name="The Broad Institute Genomics Platform"/>
            <consortium name="The Broad Institute Genome Sequencing Center for Infectious Disease"/>
            <person name="Wu L."/>
            <person name="Ma J."/>
        </authorList>
    </citation>
    <scope>NUCLEOTIDE SEQUENCE [LARGE SCALE GENOMIC DNA]</scope>
    <source>
        <strain evidence="3">JCM 17106</strain>
    </source>
</reference>
<dbReference type="EMBL" id="BAABCW010000017">
    <property type="protein sequence ID" value="GAA3516863.1"/>
    <property type="molecule type" value="Genomic_DNA"/>
</dbReference>